<comment type="caution">
    <text evidence="2">The sequence shown here is derived from an EMBL/GenBank/DDBJ whole genome shotgun (WGS) entry which is preliminary data.</text>
</comment>
<sequence length="437" mass="44932">MSAGRKHRRSQSDPSHLIGSTGGSRYSPFNPTDALLAGSGQGPVDHGLDMFDFNLENYPGNDEISNVLFGESLLGGGFEGDNNTPSSFAPSMSTSRPNNANGHRRSSSDSTAVFASMAWANSLSSVQQQQLLQQGSRDDWDIDGSERRKKVKNNNSSGGGRTKARGKRGGGGKGKGGGRSKGRDNGKGNKGRAEVGVGVGSDKISIEEWGEDVLGEDVIGLLASNSPKQGEGRKGGGNGPLPGGDDLDVPNETPQFFKSDSEERRAVDRAPLPTPIGDGGKNGGPRLAGGYSASGYANFSTNIMGGIEEKAAAFMFAQQQGGGGGGGGGRSRKRGGGGKGGKGRKAGATGAATMQASAQVMISPRQDLGGGEGLGAEGKRGNYKCGRCGQYKVNHVCKYSMEDTVKDEGAQTEEWCHLGGKVVKVGVWAGGRGGLGC</sequence>
<feature type="region of interest" description="Disordered" evidence="1">
    <location>
        <begin position="78"/>
        <end position="109"/>
    </location>
</feature>
<feature type="compositionally biased region" description="Basic and acidic residues" evidence="1">
    <location>
        <begin position="259"/>
        <end position="268"/>
    </location>
</feature>
<gene>
    <name evidence="2" type="ORF">TrCOL_g9911</name>
</gene>
<feature type="compositionally biased region" description="Basic residues" evidence="1">
    <location>
        <begin position="162"/>
        <end position="180"/>
    </location>
</feature>
<dbReference type="Proteomes" id="UP001165065">
    <property type="component" value="Unassembled WGS sequence"/>
</dbReference>
<evidence type="ECO:0000313" key="3">
    <source>
        <dbReference type="Proteomes" id="UP001165065"/>
    </source>
</evidence>
<evidence type="ECO:0000256" key="1">
    <source>
        <dbReference type="SAM" id="MobiDB-lite"/>
    </source>
</evidence>
<dbReference type="EMBL" id="BRYA01000023">
    <property type="protein sequence ID" value="GMI32870.1"/>
    <property type="molecule type" value="Genomic_DNA"/>
</dbReference>
<feature type="compositionally biased region" description="Basic and acidic residues" evidence="1">
    <location>
        <begin position="181"/>
        <end position="193"/>
    </location>
</feature>
<dbReference type="OrthoDB" id="6362633at2759"/>
<organism evidence="2 3">
    <name type="scientific">Triparma columacea</name>
    <dbReference type="NCBI Taxonomy" id="722753"/>
    <lineage>
        <taxon>Eukaryota</taxon>
        <taxon>Sar</taxon>
        <taxon>Stramenopiles</taxon>
        <taxon>Ochrophyta</taxon>
        <taxon>Bolidophyceae</taxon>
        <taxon>Parmales</taxon>
        <taxon>Triparmaceae</taxon>
        <taxon>Triparma</taxon>
    </lineage>
</organism>
<evidence type="ECO:0000313" key="2">
    <source>
        <dbReference type="EMBL" id="GMI32870.1"/>
    </source>
</evidence>
<feature type="region of interest" description="Disordered" evidence="1">
    <location>
        <begin position="125"/>
        <end position="202"/>
    </location>
</feature>
<name>A0A9W7L535_9STRA</name>
<reference evidence="3" key="1">
    <citation type="journal article" date="2023" name="Commun. Biol.">
        <title>Genome analysis of Parmales, the sister group of diatoms, reveals the evolutionary specialization of diatoms from phago-mixotrophs to photoautotrophs.</title>
        <authorList>
            <person name="Ban H."/>
            <person name="Sato S."/>
            <person name="Yoshikawa S."/>
            <person name="Yamada K."/>
            <person name="Nakamura Y."/>
            <person name="Ichinomiya M."/>
            <person name="Sato N."/>
            <person name="Blanc-Mathieu R."/>
            <person name="Endo H."/>
            <person name="Kuwata A."/>
            <person name="Ogata H."/>
        </authorList>
    </citation>
    <scope>NUCLEOTIDE SEQUENCE [LARGE SCALE GENOMIC DNA]</scope>
</reference>
<accession>A0A9W7L535</accession>
<feature type="region of interest" description="Disordered" evidence="1">
    <location>
        <begin position="1"/>
        <end position="41"/>
    </location>
</feature>
<feature type="compositionally biased region" description="Basic residues" evidence="1">
    <location>
        <begin position="330"/>
        <end position="345"/>
    </location>
</feature>
<feature type="compositionally biased region" description="Low complexity" evidence="1">
    <location>
        <begin position="125"/>
        <end position="134"/>
    </location>
</feature>
<dbReference type="AlphaFoldDB" id="A0A9W7L535"/>
<feature type="compositionally biased region" description="Polar residues" evidence="1">
    <location>
        <begin position="81"/>
        <end position="101"/>
    </location>
</feature>
<proteinExistence type="predicted"/>
<feature type="region of interest" description="Disordered" evidence="1">
    <location>
        <begin position="321"/>
        <end position="352"/>
    </location>
</feature>
<keyword evidence="3" id="KW-1185">Reference proteome</keyword>
<feature type="region of interest" description="Disordered" evidence="1">
    <location>
        <begin position="221"/>
        <end position="285"/>
    </location>
</feature>
<protein>
    <submittedName>
        <fullName evidence="2">Uncharacterized protein</fullName>
    </submittedName>
</protein>